<keyword evidence="2" id="KW-1185">Reference proteome</keyword>
<dbReference type="EMBL" id="CP126666">
    <property type="protein sequence ID" value="WKA13276.1"/>
    <property type="molecule type" value="Genomic_DNA"/>
</dbReference>
<gene>
    <name evidence="1" type="ORF">VitviT2T_030592</name>
</gene>
<evidence type="ECO:0000313" key="1">
    <source>
        <dbReference type="EMBL" id="WKA13276.1"/>
    </source>
</evidence>
<accession>A0ABY9E508</accession>
<reference evidence="1 2" key="1">
    <citation type="journal article" date="2023" name="Hortic Res">
        <title>The complete reference genome for grapevine (Vitis vinifera L.) genetics and breeding.</title>
        <authorList>
            <person name="Shi X."/>
            <person name="Cao S."/>
            <person name="Wang X."/>
            <person name="Huang S."/>
            <person name="Wang Y."/>
            <person name="Liu Z."/>
            <person name="Liu W."/>
            <person name="Leng X."/>
            <person name="Peng Y."/>
            <person name="Wang N."/>
            <person name="Wang Y."/>
            <person name="Ma Z."/>
            <person name="Xu X."/>
            <person name="Zhang F."/>
            <person name="Xue H."/>
            <person name="Zhong H."/>
            <person name="Wang Y."/>
            <person name="Zhang K."/>
            <person name="Velt A."/>
            <person name="Avia K."/>
            <person name="Holtgrawe D."/>
            <person name="Grimplet J."/>
            <person name="Matus J.T."/>
            <person name="Ware D."/>
            <person name="Wu X."/>
            <person name="Wang H."/>
            <person name="Liu C."/>
            <person name="Fang Y."/>
            <person name="Rustenholz C."/>
            <person name="Cheng Z."/>
            <person name="Xiao H."/>
            <person name="Zhou Y."/>
        </authorList>
    </citation>
    <scope>NUCLEOTIDE SEQUENCE [LARGE SCALE GENOMIC DNA]</scope>
    <source>
        <strain evidence="2">cv. Pinot noir / PN40024</strain>
        <tissue evidence="1">Leaf</tissue>
    </source>
</reference>
<name>A0ABY9E508_VITVI</name>
<dbReference type="Proteomes" id="UP001227230">
    <property type="component" value="Chromosome 19"/>
</dbReference>
<sequence length="187" mass="20144">MEVGRPTLDLTKSPIVVGRPTFKDDIRAWARRGCREVVRGCSDGVVLGVQQGSSPPVPFTKELTEEALLEEASKHTVPLSRSFFLLGKRDFFSFSTLSRWDGMFVGTNGGCGRGCSSKIVGEADLGPLRIIMANGREAELSGLLGSANGTGEVEIEDVMERVPQEITEEGNAVGESCWQSSCLAKFS</sequence>
<evidence type="ECO:0000313" key="2">
    <source>
        <dbReference type="Proteomes" id="UP001227230"/>
    </source>
</evidence>
<protein>
    <submittedName>
        <fullName evidence="1">Uncharacterized protein</fullName>
    </submittedName>
</protein>
<proteinExistence type="predicted"/>
<organism evidence="1 2">
    <name type="scientific">Vitis vinifera</name>
    <name type="common">Grape</name>
    <dbReference type="NCBI Taxonomy" id="29760"/>
    <lineage>
        <taxon>Eukaryota</taxon>
        <taxon>Viridiplantae</taxon>
        <taxon>Streptophyta</taxon>
        <taxon>Embryophyta</taxon>
        <taxon>Tracheophyta</taxon>
        <taxon>Spermatophyta</taxon>
        <taxon>Magnoliopsida</taxon>
        <taxon>eudicotyledons</taxon>
        <taxon>Gunneridae</taxon>
        <taxon>Pentapetalae</taxon>
        <taxon>rosids</taxon>
        <taxon>Vitales</taxon>
        <taxon>Vitaceae</taxon>
        <taxon>Viteae</taxon>
        <taxon>Vitis</taxon>
    </lineage>
</organism>